<dbReference type="HOGENOM" id="CLU_070848_0_1_1"/>
<organism evidence="11 12">
    <name type="scientific">Lodderomyces elongisporus (strain ATCC 11503 / CBS 2605 / JCM 1781 / NBRC 1676 / NRRL YB-4239)</name>
    <name type="common">Yeast</name>
    <name type="synonym">Saccharomyces elongisporus</name>
    <dbReference type="NCBI Taxonomy" id="379508"/>
    <lineage>
        <taxon>Eukaryota</taxon>
        <taxon>Fungi</taxon>
        <taxon>Dikarya</taxon>
        <taxon>Ascomycota</taxon>
        <taxon>Saccharomycotina</taxon>
        <taxon>Pichiomycetes</taxon>
        <taxon>Debaryomycetaceae</taxon>
        <taxon>Candida/Lodderomyces clade</taxon>
        <taxon>Lodderomyces</taxon>
    </lineage>
</organism>
<evidence type="ECO:0000256" key="3">
    <source>
        <dbReference type="ARBA" id="ARBA00012341"/>
    </source>
</evidence>
<reference evidence="11 12" key="1">
    <citation type="journal article" date="2009" name="Nature">
        <title>Evolution of pathogenicity and sexual reproduction in eight Candida genomes.</title>
        <authorList>
            <person name="Butler G."/>
            <person name="Rasmussen M.D."/>
            <person name="Lin M.F."/>
            <person name="Santos M.A."/>
            <person name="Sakthikumar S."/>
            <person name="Munro C.A."/>
            <person name="Rheinbay E."/>
            <person name="Grabherr M."/>
            <person name="Forche A."/>
            <person name="Reedy J.L."/>
            <person name="Agrafioti I."/>
            <person name="Arnaud M.B."/>
            <person name="Bates S."/>
            <person name="Brown A.J."/>
            <person name="Brunke S."/>
            <person name="Costanzo M.C."/>
            <person name="Fitzpatrick D.A."/>
            <person name="de Groot P.W."/>
            <person name="Harris D."/>
            <person name="Hoyer L.L."/>
            <person name="Hube B."/>
            <person name="Klis F.M."/>
            <person name="Kodira C."/>
            <person name="Lennard N."/>
            <person name="Logue M.E."/>
            <person name="Martin R."/>
            <person name="Neiman A.M."/>
            <person name="Nikolaou E."/>
            <person name="Quail M.A."/>
            <person name="Quinn J."/>
            <person name="Santos M.C."/>
            <person name="Schmitzberger F.F."/>
            <person name="Sherlock G."/>
            <person name="Shah P."/>
            <person name="Silverstein K.A."/>
            <person name="Skrzypek M.S."/>
            <person name="Soll D."/>
            <person name="Staggs R."/>
            <person name="Stansfield I."/>
            <person name="Stumpf M.P."/>
            <person name="Sudbery P.E."/>
            <person name="Srikantha T."/>
            <person name="Zeng Q."/>
            <person name="Berman J."/>
            <person name="Berriman M."/>
            <person name="Heitman J."/>
            <person name="Gow N.A."/>
            <person name="Lorenz M.C."/>
            <person name="Birren B.W."/>
            <person name="Kellis M."/>
            <person name="Cuomo C.A."/>
        </authorList>
    </citation>
    <scope>NUCLEOTIDE SEQUENCE [LARGE SCALE GENOMIC DNA]</scope>
    <source>
        <strain evidence="12">ATCC 11503 / BCRC 21390 / CBS 2605 / JCM 1781 / NBRC 1676 / NRRL YB-4239</strain>
    </source>
</reference>
<dbReference type="InterPro" id="IPR024060">
    <property type="entry name" value="Ureidoglycolate_lyase_dom_sf"/>
</dbReference>
<dbReference type="Proteomes" id="UP000001996">
    <property type="component" value="Unassembled WGS sequence"/>
</dbReference>
<comment type="function">
    <text evidence="9">Catalyzes the catabolism of the allantoin degradation intermediate (S)-ureidoglycolate, generating urea and glyoxylate. Involved in the utilization of allantoin as secondary nitrogen source when primary sources are limiting.</text>
</comment>
<evidence type="ECO:0000256" key="7">
    <source>
        <dbReference type="ARBA" id="ARBA00030302"/>
    </source>
</evidence>
<accession>A5E455</accession>
<dbReference type="GeneID" id="5231333"/>
<dbReference type="KEGG" id="lel:PVL30_004111"/>
<evidence type="ECO:0000256" key="8">
    <source>
        <dbReference type="ARBA" id="ARBA00047684"/>
    </source>
</evidence>
<keyword evidence="5" id="KW-0659">Purine metabolism</keyword>
<evidence type="ECO:0000256" key="4">
    <source>
        <dbReference type="ARBA" id="ARBA00019751"/>
    </source>
</evidence>
<dbReference type="InterPro" id="IPR047233">
    <property type="entry name" value="UAH_cupin"/>
</dbReference>
<dbReference type="EC" id="4.3.2.3" evidence="3"/>
<dbReference type="GO" id="GO:0006144">
    <property type="term" value="P:purine nucleobase metabolic process"/>
    <property type="evidence" value="ECO:0007669"/>
    <property type="project" value="UniProtKB-KW"/>
</dbReference>
<sequence>MVLKTFELTQRLHIVAEPLTPESFAPYGGVISADHQISGVNTSQANYGTAIKLHKVAPVVNNYKIAPSGKEETANWNIFRCKAPTHLIKHGGSKSVYLSKVLERHPFTTQTFLPLGQDLHKISYLVIVAETDQSTKEKLPNPKKIRAFVCKGNQSVTYGAGIWHAPMVVIDETIPYLDFAVFIHENGVADEDCQECYFEPGNNVEYTTLGSPKL</sequence>
<dbReference type="FunCoup" id="A5E455">
    <property type="interactions" value="67"/>
</dbReference>
<proteinExistence type="inferred from homology"/>
<dbReference type="InterPro" id="IPR007247">
    <property type="entry name" value="Ureidogly_lyase"/>
</dbReference>
<dbReference type="eggNOG" id="ENOG502S1JQ">
    <property type="taxonomic scope" value="Eukaryota"/>
</dbReference>
<dbReference type="EMBL" id="CH981529">
    <property type="protein sequence ID" value="EDK46213.1"/>
    <property type="molecule type" value="Genomic_DNA"/>
</dbReference>
<evidence type="ECO:0000256" key="10">
    <source>
        <dbReference type="ARBA" id="ARBA00061337"/>
    </source>
</evidence>
<keyword evidence="12" id="KW-1185">Reference proteome</keyword>
<name>A5E455_LODEL</name>
<dbReference type="PANTHER" id="PTHR21221">
    <property type="entry name" value="UREIDOGLYCOLATE HYDROLASE"/>
    <property type="match status" value="1"/>
</dbReference>
<evidence type="ECO:0000313" key="12">
    <source>
        <dbReference type="Proteomes" id="UP000001996"/>
    </source>
</evidence>
<dbReference type="GO" id="GO:0000256">
    <property type="term" value="P:allantoin catabolic process"/>
    <property type="evidence" value="ECO:0007669"/>
    <property type="project" value="InterPro"/>
</dbReference>
<dbReference type="SUPFAM" id="SSF51182">
    <property type="entry name" value="RmlC-like cupins"/>
    <property type="match status" value="1"/>
</dbReference>
<comment type="pathway">
    <text evidence="1">Nitrogen metabolism; (S)-allantoin degradation.</text>
</comment>
<dbReference type="FunFam" id="2.60.120.480:FF:000003">
    <property type="entry name" value="Ureidoglycolate hydrolase"/>
    <property type="match status" value="1"/>
</dbReference>
<evidence type="ECO:0000256" key="2">
    <source>
        <dbReference type="ARBA" id="ARBA00011738"/>
    </source>
</evidence>
<comment type="similarity">
    <text evidence="10">Belongs to the ureidoglycolate lyase family.</text>
</comment>
<gene>
    <name evidence="11" type="ORF">LELG_04394</name>
</gene>
<evidence type="ECO:0000256" key="5">
    <source>
        <dbReference type="ARBA" id="ARBA00022631"/>
    </source>
</evidence>
<dbReference type="CDD" id="cd20298">
    <property type="entry name" value="cupin_UAH"/>
    <property type="match status" value="1"/>
</dbReference>
<evidence type="ECO:0000256" key="9">
    <source>
        <dbReference type="ARBA" id="ARBA00055977"/>
    </source>
</evidence>
<evidence type="ECO:0000256" key="1">
    <source>
        <dbReference type="ARBA" id="ARBA00004780"/>
    </source>
</evidence>
<dbReference type="AlphaFoldDB" id="A5E455"/>
<comment type="catalytic activity">
    <reaction evidence="8">
        <text>(S)-ureidoglycolate = urea + glyoxylate</text>
        <dbReference type="Rhea" id="RHEA:11304"/>
        <dbReference type="ChEBI" id="CHEBI:16199"/>
        <dbReference type="ChEBI" id="CHEBI:36655"/>
        <dbReference type="ChEBI" id="CHEBI:57296"/>
        <dbReference type="EC" id="4.3.2.3"/>
    </reaction>
</comment>
<protein>
    <recommendedName>
        <fullName evidence="4">Ureidoglycolate lyase</fullName>
        <ecNumber evidence="3">4.3.2.3</ecNumber>
    </recommendedName>
    <alternativeName>
        <fullName evidence="7">Ureidoglycolatase</fullName>
    </alternativeName>
</protein>
<dbReference type="Pfam" id="PF04115">
    <property type="entry name" value="Ureidogly_lyase"/>
    <property type="match status" value="1"/>
</dbReference>
<dbReference type="PANTHER" id="PTHR21221:SF1">
    <property type="entry name" value="UREIDOGLYCOLATE LYASE"/>
    <property type="match status" value="1"/>
</dbReference>
<dbReference type="GO" id="GO:0004848">
    <property type="term" value="F:ureidoglycolate hydrolase activity"/>
    <property type="evidence" value="ECO:0007669"/>
    <property type="project" value="InterPro"/>
</dbReference>
<dbReference type="OMA" id="ECYFEPG"/>
<dbReference type="InParanoid" id="A5E455"/>
<keyword evidence="6" id="KW-0456">Lyase</keyword>
<dbReference type="OrthoDB" id="10266039at2759"/>
<comment type="subunit">
    <text evidence="2">Homodimer.</text>
</comment>
<evidence type="ECO:0000313" key="11">
    <source>
        <dbReference type="EMBL" id="EDK46213.1"/>
    </source>
</evidence>
<evidence type="ECO:0000256" key="6">
    <source>
        <dbReference type="ARBA" id="ARBA00023239"/>
    </source>
</evidence>
<dbReference type="STRING" id="379508.A5E455"/>
<dbReference type="InterPro" id="IPR011051">
    <property type="entry name" value="RmlC_Cupin_sf"/>
</dbReference>
<dbReference type="VEuPathDB" id="FungiDB:LELG_04394"/>
<dbReference type="GO" id="GO:0050385">
    <property type="term" value="F:ureidoglycolate lyase activity"/>
    <property type="evidence" value="ECO:0007669"/>
    <property type="project" value="UniProtKB-EC"/>
</dbReference>
<dbReference type="Gene3D" id="2.60.120.480">
    <property type="entry name" value="Ureidoglycolate hydrolase"/>
    <property type="match status" value="1"/>
</dbReference>